<dbReference type="EMBL" id="MN739655">
    <property type="protein sequence ID" value="QHT18416.1"/>
    <property type="molecule type" value="Genomic_DNA"/>
</dbReference>
<organism evidence="1">
    <name type="scientific">viral metagenome</name>
    <dbReference type="NCBI Taxonomy" id="1070528"/>
    <lineage>
        <taxon>unclassified sequences</taxon>
        <taxon>metagenomes</taxon>
        <taxon>organismal metagenomes</taxon>
    </lineage>
</organism>
<protein>
    <submittedName>
        <fullName evidence="1">Uncharacterized protein</fullName>
    </submittedName>
</protein>
<sequence length="113" mass="12854">MEQLLQKASHLSEEILCLAKASYSLYEDAKECRNLYTETHPLTPAAKAFFGVSNASLQTLLQVCLPTWKEEQRISPTGRTIRLGEEASLFGLEKETDVDVYVFYEKCLTLFRS</sequence>
<dbReference type="AlphaFoldDB" id="A0A6C0DNF0"/>
<evidence type="ECO:0000313" key="1">
    <source>
        <dbReference type="EMBL" id="QHT18416.1"/>
    </source>
</evidence>
<accession>A0A6C0DNF0</accession>
<proteinExistence type="predicted"/>
<name>A0A6C0DNF0_9ZZZZ</name>
<reference evidence="1" key="1">
    <citation type="journal article" date="2020" name="Nature">
        <title>Giant virus diversity and host interactions through global metagenomics.</title>
        <authorList>
            <person name="Schulz F."/>
            <person name="Roux S."/>
            <person name="Paez-Espino D."/>
            <person name="Jungbluth S."/>
            <person name="Walsh D.A."/>
            <person name="Denef V.J."/>
            <person name="McMahon K.D."/>
            <person name="Konstantinidis K.T."/>
            <person name="Eloe-Fadrosh E.A."/>
            <person name="Kyrpides N.C."/>
            <person name="Woyke T."/>
        </authorList>
    </citation>
    <scope>NUCLEOTIDE SEQUENCE</scope>
    <source>
        <strain evidence="1">GVMAG-M-3300023174-46</strain>
    </source>
</reference>